<evidence type="ECO:0000256" key="3">
    <source>
        <dbReference type="SAM" id="MobiDB-lite"/>
    </source>
</evidence>
<name>A0A371PAW2_9ACTN</name>
<dbReference type="SMART" id="SM01130">
    <property type="entry name" value="DHDPS"/>
    <property type="match status" value="1"/>
</dbReference>
<keyword evidence="5" id="KW-1185">Reference proteome</keyword>
<dbReference type="AlphaFoldDB" id="A0A371PAW2"/>
<dbReference type="SUPFAM" id="SSF51569">
    <property type="entry name" value="Aldolase"/>
    <property type="match status" value="1"/>
</dbReference>
<reference evidence="4 5" key="1">
    <citation type="submission" date="2018-08" db="EMBL/GenBank/DDBJ databases">
        <title>Aeromicrobium sp. M2KJ-4, whole genome shotgun sequence.</title>
        <authorList>
            <person name="Tuo L."/>
        </authorList>
    </citation>
    <scope>NUCLEOTIDE SEQUENCE [LARGE SCALE GENOMIC DNA]</scope>
    <source>
        <strain evidence="4 5">M2KJ-4</strain>
    </source>
</reference>
<organism evidence="4 5">
    <name type="scientific">Aeromicrobium endophyticum</name>
    <dbReference type="NCBI Taxonomy" id="2292704"/>
    <lineage>
        <taxon>Bacteria</taxon>
        <taxon>Bacillati</taxon>
        <taxon>Actinomycetota</taxon>
        <taxon>Actinomycetes</taxon>
        <taxon>Propionibacteriales</taxon>
        <taxon>Nocardioidaceae</taxon>
        <taxon>Aeromicrobium</taxon>
    </lineage>
</organism>
<evidence type="ECO:0000256" key="2">
    <source>
        <dbReference type="ARBA" id="ARBA00023239"/>
    </source>
</evidence>
<keyword evidence="2" id="KW-0456">Lyase</keyword>
<comment type="caution">
    <text evidence="4">The sequence shown here is derived from an EMBL/GenBank/DDBJ whole genome shotgun (WGS) entry which is preliminary data.</text>
</comment>
<dbReference type="Proteomes" id="UP000265581">
    <property type="component" value="Unassembled WGS sequence"/>
</dbReference>
<dbReference type="InterPro" id="IPR002220">
    <property type="entry name" value="DapA-like"/>
</dbReference>
<sequence>MTGPRAEGRTQTVPRRPLGEVAAWAMTPTPFTSDGSRVDTDSLARFARHATEQGCTGFLALGVIAEPATLSLQERLTCLATVADAAPSSPVVATVMELDTGAAVQEAEILTRSLGAGVAGLMVPVTDPDADVLRAHLRAVHDATGCQVVVQDLPRATGVQIAVDDLACAVDGLDFVAGVKCESPPTFVRVARLRDLTGVPCISGFGGIGLVDDVVSGATSVAVGVTPAATVVAALDAARLGRHAEAARLIGTRAALITYETQPGQSIAIRKEHWRRAGVIAHRSTRAPTPAWTDDLDDHSRAHGVGELTTD</sequence>
<dbReference type="GO" id="GO:0008840">
    <property type="term" value="F:4-hydroxy-tetrahydrodipicolinate synthase activity"/>
    <property type="evidence" value="ECO:0007669"/>
    <property type="project" value="TreeGrafter"/>
</dbReference>
<protein>
    <submittedName>
        <fullName evidence="4">Dihydrodipicolinate synthase family protein</fullName>
    </submittedName>
</protein>
<dbReference type="InterPro" id="IPR013785">
    <property type="entry name" value="Aldolase_TIM"/>
</dbReference>
<evidence type="ECO:0000256" key="1">
    <source>
        <dbReference type="ARBA" id="ARBA00007592"/>
    </source>
</evidence>
<dbReference type="PANTHER" id="PTHR12128">
    <property type="entry name" value="DIHYDRODIPICOLINATE SYNTHASE"/>
    <property type="match status" value="1"/>
</dbReference>
<dbReference type="CDD" id="cd00408">
    <property type="entry name" value="DHDPS-like"/>
    <property type="match status" value="1"/>
</dbReference>
<dbReference type="Gene3D" id="3.20.20.70">
    <property type="entry name" value="Aldolase class I"/>
    <property type="match status" value="1"/>
</dbReference>
<dbReference type="EMBL" id="QUBR01000001">
    <property type="protein sequence ID" value="REK73083.1"/>
    <property type="molecule type" value="Genomic_DNA"/>
</dbReference>
<dbReference type="OrthoDB" id="3828744at2"/>
<dbReference type="Pfam" id="PF00701">
    <property type="entry name" value="DHDPS"/>
    <property type="match status" value="1"/>
</dbReference>
<dbReference type="RefSeq" id="WP_119703197.1">
    <property type="nucleotide sequence ID" value="NZ_JBHSOI010000001.1"/>
</dbReference>
<gene>
    <name evidence="4" type="ORF">DX116_05735</name>
</gene>
<proteinExistence type="inferred from homology"/>
<evidence type="ECO:0000313" key="4">
    <source>
        <dbReference type="EMBL" id="REK73083.1"/>
    </source>
</evidence>
<evidence type="ECO:0000313" key="5">
    <source>
        <dbReference type="Proteomes" id="UP000265581"/>
    </source>
</evidence>
<comment type="similarity">
    <text evidence="1">Belongs to the DapA family.</text>
</comment>
<accession>A0A371PAW2</accession>
<feature type="region of interest" description="Disordered" evidence="3">
    <location>
        <begin position="285"/>
        <end position="311"/>
    </location>
</feature>
<dbReference type="PANTHER" id="PTHR12128:SF66">
    <property type="entry name" value="4-HYDROXY-2-OXOGLUTARATE ALDOLASE, MITOCHONDRIAL"/>
    <property type="match status" value="1"/>
</dbReference>